<sequence>MQKKSIIQRCENCRPRARLFFQIQVLK</sequence>
<organism evidence="1">
    <name type="scientific">Arundo donax</name>
    <name type="common">Giant reed</name>
    <name type="synonym">Donax arundinaceus</name>
    <dbReference type="NCBI Taxonomy" id="35708"/>
    <lineage>
        <taxon>Eukaryota</taxon>
        <taxon>Viridiplantae</taxon>
        <taxon>Streptophyta</taxon>
        <taxon>Embryophyta</taxon>
        <taxon>Tracheophyta</taxon>
        <taxon>Spermatophyta</taxon>
        <taxon>Magnoliopsida</taxon>
        <taxon>Liliopsida</taxon>
        <taxon>Poales</taxon>
        <taxon>Poaceae</taxon>
        <taxon>PACMAD clade</taxon>
        <taxon>Arundinoideae</taxon>
        <taxon>Arundineae</taxon>
        <taxon>Arundo</taxon>
    </lineage>
</organism>
<reference evidence="1" key="1">
    <citation type="submission" date="2014-09" db="EMBL/GenBank/DDBJ databases">
        <authorList>
            <person name="Magalhaes I.L.F."/>
            <person name="Oliveira U."/>
            <person name="Santos F.R."/>
            <person name="Vidigal T.H.D.A."/>
            <person name="Brescovit A.D."/>
            <person name="Santos A.J."/>
        </authorList>
    </citation>
    <scope>NUCLEOTIDE SEQUENCE</scope>
    <source>
        <tissue evidence="1">Shoot tissue taken approximately 20 cm above the soil surface</tissue>
    </source>
</reference>
<protein>
    <submittedName>
        <fullName evidence="1">Uncharacterized protein</fullName>
    </submittedName>
</protein>
<accession>A0A0A9GLD5</accession>
<evidence type="ECO:0000313" key="1">
    <source>
        <dbReference type="EMBL" id="JAE24209.1"/>
    </source>
</evidence>
<dbReference type="EMBL" id="GBRH01173687">
    <property type="protein sequence ID" value="JAE24209.1"/>
    <property type="molecule type" value="Transcribed_RNA"/>
</dbReference>
<dbReference type="AlphaFoldDB" id="A0A0A9GLD5"/>
<proteinExistence type="predicted"/>
<reference evidence="1" key="2">
    <citation type="journal article" date="2015" name="Data Brief">
        <title>Shoot transcriptome of the giant reed, Arundo donax.</title>
        <authorList>
            <person name="Barrero R.A."/>
            <person name="Guerrero F.D."/>
            <person name="Moolhuijzen P."/>
            <person name="Goolsby J.A."/>
            <person name="Tidwell J."/>
            <person name="Bellgard S.E."/>
            <person name="Bellgard M.I."/>
        </authorList>
    </citation>
    <scope>NUCLEOTIDE SEQUENCE</scope>
    <source>
        <tissue evidence="1">Shoot tissue taken approximately 20 cm above the soil surface</tissue>
    </source>
</reference>
<name>A0A0A9GLD5_ARUDO</name>